<dbReference type="AlphaFoldDB" id="A0A845F365"/>
<name>A0A845F365_9BACL</name>
<feature type="transmembrane region" description="Helical" evidence="9">
    <location>
        <begin position="349"/>
        <end position="371"/>
    </location>
</feature>
<feature type="transmembrane region" description="Helical" evidence="9">
    <location>
        <begin position="377"/>
        <end position="397"/>
    </location>
</feature>
<keyword evidence="4 9" id="KW-0812">Transmembrane</keyword>
<proteinExistence type="predicted"/>
<gene>
    <name evidence="12" type="primary">secD</name>
    <name evidence="12" type="ORF">GLW07_17200</name>
</gene>
<dbReference type="InterPro" id="IPR022813">
    <property type="entry name" value="SecD/SecF_arch_bac"/>
</dbReference>
<feature type="transmembrane region" description="Helical" evidence="9">
    <location>
        <begin position="250"/>
        <end position="271"/>
    </location>
</feature>
<evidence type="ECO:0000313" key="12">
    <source>
        <dbReference type="EMBL" id="MYL65097.1"/>
    </source>
</evidence>
<keyword evidence="5" id="KW-0653">Protein transport</keyword>
<dbReference type="SUPFAM" id="SSF82866">
    <property type="entry name" value="Multidrug efflux transporter AcrB transmembrane domain"/>
    <property type="match status" value="1"/>
</dbReference>
<keyword evidence="3" id="KW-1003">Cell membrane</keyword>
<dbReference type="NCBIfam" id="TIGR00916">
    <property type="entry name" value="2A0604s01"/>
    <property type="match status" value="1"/>
</dbReference>
<reference evidence="12 13" key="1">
    <citation type="submission" date="2019-11" db="EMBL/GenBank/DDBJ databases">
        <title>Genome sequences of 17 halophilic strains isolated from different environments.</title>
        <authorList>
            <person name="Furrow R.E."/>
        </authorList>
    </citation>
    <scope>NUCLEOTIDE SEQUENCE [LARGE SCALE GENOMIC DNA]</scope>
    <source>
        <strain evidence="12 13">22506_14_FS</strain>
    </source>
</reference>
<dbReference type="Pfam" id="PF02355">
    <property type="entry name" value="SecD_SecF_C"/>
    <property type="match status" value="1"/>
</dbReference>
<evidence type="ECO:0000256" key="6">
    <source>
        <dbReference type="ARBA" id="ARBA00022989"/>
    </source>
</evidence>
<keyword evidence="2" id="KW-0813">Transport</keyword>
<dbReference type="InterPro" id="IPR048634">
    <property type="entry name" value="SecD_SecF_C"/>
</dbReference>
<evidence type="ECO:0000256" key="9">
    <source>
        <dbReference type="SAM" id="Phobius"/>
    </source>
</evidence>
<dbReference type="InterPro" id="IPR005791">
    <property type="entry name" value="SecD"/>
</dbReference>
<dbReference type="InterPro" id="IPR055344">
    <property type="entry name" value="SecD_SecF_C_bact"/>
</dbReference>
<comment type="caution">
    <text evidence="12">The sequence shown here is derived from an EMBL/GenBank/DDBJ whole genome shotgun (WGS) entry which is preliminary data.</text>
</comment>
<feature type="transmembrane region" description="Helical" evidence="9">
    <location>
        <begin position="278"/>
        <end position="298"/>
    </location>
</feature>
<feature type="domain" description="Protein translocase subunit SecDF P1" evidence="11">
    <location>
        <begin position="62"/>
        <end position="121"/>
    </location>
</feature>
<evidence type="ECO:0000256" key="8">
    <source>
        <dbReference type="ARBA" id="ARBA00023136"/>
    </source>
</evidence>
<keyword evidence="8 9" id="KW-0472">Membrane</keyword>
<evidence type="ECO:0000256" key="5">
    <source>
        <dbReference type="ARBA" id="ARBA00022927"/>
    </source>
</evidence>
<feature type="domain" description="Protein export membrane protein SecD/SecF C-terminal" evidence="10">
    <location>
        <begin position="234"/>
        <end position="393"/>
    </location>
</feature>
<dbReference type="RefSeq" id="WP_160920467.1">
    <property type="nucleotide sequence ID" value="NZ_WMEY01000005.1"/>
</dbReference>
<protein>
    <submittedName>
        <fullName evidence="12">Protein translocase subunit SecD</fullName>
    </submittedName>
</protein>
<dbReference type="Pfam" id="PF21760">
    <property type="entry name" value="SecD_1st"/>
    <property type="match status" value="1"/>
</dbReference>
<dbReference type="GO" id="GO:0015450">
    <property type="term" value="F:protein-transporting ATPase activity"/>
    <property type="evidence" value="ECO:0007669"/>
    <property type="project" value="InterPro"/>
</dbReference>
<dbReference type="Proteomes" id="UP000447833">
    <property type="component" value="Unassembled WGS sequence"/>
</dbReference>
<evidence type="ECO:0000313" key="13">
    <source>
        <dbReference type="Proteomes" id="UP000447833"/>
    </source>
</evidence>
<comment type="subcellular location">
    <subcellularLocation>
        <location evidence="1">Cell membrane</location>
        <topology evidence="1">Multi-pass membrane protein</topology>
    </subcellularLocation>
</comment>
<dbReference type="Gene3D" id="3.30.70.3220">
    <property type="match status" value="1"/>
</dbReference>
<keyword evidence="7" id="KW-0811">Translocation</keyword>
<dbReference type="Gene3D" id="1.20.1640.10">
    <property type="entry name" value="Multidrug efflux transporter AcrB transmembrane domain"/>
    <property type="match status" value="1"/>
</dbReference>
<sequence length="427" mass="47517">MKKSWIVSTAITIALIFLLIISTSKNILEELKLGLDLQGGFEILYEVQDPYEKENVSKEEIVAQTVSLIRDRINLLGISEPVITIEDNDRIRIQVSGVKDQQEAREFISIGGNITFRDKDDNLVISSRDFKSVGIEQSSKDVAPVVTITFGDSIDMRSVTQTYEHQSLVLWLDYVEGDTYTREKSQEDSKIIFEGVIDKAWSSNSGIALSSDFSPEEAQLLSKALSTGDLPAPLEEVSSHSVSSQLGEQAFKNTIIAGILGISLIFLFMIWRYRWLGFISIICMISYLYLAIGIFVFMEGVLTLTGLAAFILGLGIAVDATILTFERLKECKNPNQSFEKRVMQASNRTFLTIADAHLTTLVAAAGLWVFGVGSVRGFASMLLISIVAGFLTCYALLRLLLYMIGETKIVEWNKVRHHKRGALKEKS</sequence>
<dbReference type="InterPro" id="IPR048631">
    <property type="entry name" value="SecD_1st"/>
</dbReference>
<organism evidence="12 13">
    <name type="scientific">Guptibacillus hwajinpoensis</name>
    <dbReference type="NCBI Taxonomy" id="208199"/>
    <lineage>
        <taxon>Bacteria</taxon>
        <taxon>Bacillati</taxon>
        <taxon>Bacillota</taxon>
        <taxon>Bacilli</taxon>
        <taxon>Bacillales</taxon>
        <taxon>Guptibacillaceae</taxon>
        <taxon>Guptibacillus</taxon>
    </lineage>
</organism>
<feature type="transmembrane region" description="Helical" evidence="9">
    <location>
        <begin position="304"/>
        <end position="328"/>
    </location>
</feature>
<dbReference type="NCBIfam" id="TIGR01129">
    <property type="entry name" value="secD"/>
    <property type="match status" value="1"/>
</dbReference>
<evidence type="ECO:0000256" key="4">
    <source>
        <dbReference type="ARBA" id="ARBA00022692"/>
    </source>
</evidence>
<evidence type="ECO:0000259" key="10">
    <source>
        <dbReference type="Pfam" id="PF02355"/>
    </source>
</evidence>
<dbReference type="PANTHER" id="PTHR30081:SF1">
    <property type="entry name" value="PROTEIN TRANSLOCASE SUBUNIT SECD"/>
    <property type="match status" value="1"/>
</dbReference>
<dbReference type="EMBL" id="WMEY01000005">
    <property type="protein sequence ID" value="MYL65097.1"/>
    <property type="molecule type" value="Genomic_DNA"/>
</dbReference>
<accession>A0A845F365</accession>
<evidence type="ECO:0000256" key="2">
    <source>
        <dbReference type="ARBA" id="ARBA00022448"/>
    </source>
</evidence>
<evidence type="ECO:0000256" key="7">
    <source>
        <dbReference type="ARBA" id="ARBA00023010"/>
    </source>
</evidence>
<dbReference type="GO" id="GO:0005886">
    <property type="term" value="C:plasma membrane"/>
    <property type="evidence" value="ECO:0007669"/>
    <property type="project" value="UniProtKB-SubCell"/>
</dbReference>
<evidence type="ECO:0000256" key="3">
    <source>
        <dbReference type="ARBA" id="ARBA00022475"/>
    </source>
</evidence>
<evidence type="ECO:0000259" key="11">
    <source>
        <dbReference type="Pfam" id="PF21760"/>
    </source>
</evidence>
<dbReference type="PANTHER" id="PTHR30081">
    <property type="entry name" value="PROTEIN-EXPORT MEMBRANE PROTEIN SEC"/>
    <property type="match status" value="1"/>
</dbReference>
<evidence type="ECO:0000256" key="1">
    <source>
        <dbReference type="ARBA" id="ARBA00004651"/>
    </source>
</evidence>
<dbReference type="GO" id="GO:0006886">
    <property type="term" value="P:intracellular protein transport"/>
    <property type="evidence" value="ECO:0007669"/>
    <property type="project" value="InterPro"/>
</dbReference>
<keyword evidence="6 9" id="KW-1133">Transmembrane helix</keyword>